<gene>
    <name evidence="3" type="ORF">GcLGCM259_0607</name>
</gene>
<dbReference type="AlphaFoldDB" id="A0A5B7WR55"/>
<dbReference type="KEGG" id="gcr:GcLGCM259_0607"/>
<feature type="region of interest" description="Disordered" evidence="1">
    <location>
        <begin position="1"/>
        <end position="35"/>
    </location>
</feature>
<keyword evidence="2" id="KW-1133">Transmembrane helix</keyword>
<name>A0A5B7WR55_9MICC</name>
<feature type="compositionally biased region" description="Polar residues" evidence="1">
    <location>
        <begin position="1"/>
        <end position="14"/>
    </location>
</feature>
<keyword evidence="4" id="KW-1185">Reference proteome</keyword>
<feature type="transmembrane region" description="Helical" evidence="2">
    <location>
        <begin position="53"/>
        <end position="71"/>
    </location>
</feature>
<evidence type="ECO:0000313" key="3">
    <source>
        <dbReference type="EMBL" id="QCY46369.1"/>
    </source>
</evidence>
<sequence>MQPSNDQQPETTPTDAPAARRDLNDPEATFEDLPYKPQLTQSQAKRANQTFKGMVLSLLFTVAAVIPILLLNPLQKADEADRAVNLQQVAEQAAPEASFEPWTPQLGEGEYANFARWKTSQVQEVSYWEFGLVMQEKDFVWVRQISNEQFNASWLATITDNATPTDKLNIGGAEWEQRTKDDQSYLISQRSDSTLILSSDTSPQQLFNLAQVATQQVK</sequence>
<evidence type="ECO:0000256" key="2">
    <source>
        <dbReference type="SAM" id="Phobius"/>
    </source>
</evidence>
<reference evidence="3 4" key="1">
    <citation type="submission" date="2018-12" db="EMBL/GenBank/DDBJ databases">
        <title>Complete Genome Sequence of Glutamicibacter creatinolyticus strain LGCM259,isolated from an abscess of a 12-year-old mare in Italy.</title>
        <authorList>
            <person name="Santos R.G."/>
            <person name="Silva A.L."/>
            <person name="Seyffert N."/>
            <person name="Castro T.L.P."/>
            <person name="Attili A.R."/>
            <person name="Rifici C."/>
            <person name="Mazzullo G."/>
            <person name="Brenig B."/>
            <person name="Venanzi F."/>
            <person name="Azevedo V."/>
        </authorList>
    </citation>
    <scope>NUCLEOTIDE SEQUENCE [LARGE SCALE GENOMIC DNA]</scope>
    <source>
        <strain evidence="3 4">LGCM 259</strain>
    </source>
</reference>
<dbReference type="Proteomes" id="UP000307000">
    <property type="component" value="Chromosome"/>
</dbReference>
<evidence type="ECO:0008006" key="5">
    <source>
        <dbReference type="Google" id="ProtNLM"/>
    </source>
</evidence>
<dbReference type="EMBL" id="CP034412">
    <property type="protein sequence ID" value="QCY46369.1"/>
    <property type="molecule type" value="Genomic_DNA"/>
</dbReference>
<dbReference type="Pfam" id="PF14030">
    <property type="entry name" value="DUF4245"/>
    <property type="match status" value="1"/>
</dbReference>
<dbReference type="RefSeq" id="WP_175419306.1">
    <property type="nucleotide sequence ID" value="NZ_CP034412.1"/>
</dbReference>
<keyword evidence="2" id="KW-0472">Membrane</keyword>
<keyword evidence="2" id="KW-0812">Transmembrane</keyword>
<dbReference type="InterPro" id="IPR025339">
    <property type="entry name" value="DUF4245"/>
</dbReference>
<protein>
    <recommendedName>
        <fullName evidence="5">DUF4245 domain-containing protein</fullName>
    </recommendedName>
</protein>
<organism evidence="3 4">
    <name type="scientific">Glutamicibacter creatinolyticus</name>
    <dbReference type="NCBI Taxonomy" id="162496"/>
    <lineage>
        <taxon>Bacteria</taxon>
        <taxon>Bacillati</taxon>
        <taxon>Actinomycetota</taxon>
        <taxon>Actinomycetes</taxon>
        <taxon>Micrococcales</taxon>
        <taxon>Micrococcaceae</taxon>
        <taxon>Glutamicibacter</taxon>
    </lineage>
</organism>
<proteinExistence type="predicted"/>
<evidence type="ECO:0000256" key="1">
    <source>
        <dbReference type="SAM" id="MobiDB-lite"/>
    </source>
</evidence>
<accession>A0A5B7WR55</accession>
<evidence type="ECO:0000313" key="4">
    <source>
        <dbReference type="Proteomes" id="UP000307000"/>
    </source>
</evidence>